<organism evidence="5 6">
    <name type="scientific">Enterocloster bolteae (strain ATCC BAA-613 / DSM 15670 / CCUG 46953 / JCM 12243 / WAL 16351)</name>
    <name type="common">Clostridium bolteae</name>
    <dbReference type="NCBI Taxonomy" id="411902"/>
    <lineage>
        <taxon>Bacteria</taxon>
        <taxon>Bacillati</taxon>
        <taxon>Bacillota</taxon>
        <taxon>Clostridia</taxon>
        <taxon>Lachnospirales</taxon>
        <taxon>Lachnospiraceae</taxon>
        <taxon>Enterocloster</taxon>
    </lineage>
</organism>
<dbReference type="GO" id="GO:0004623">
    <property type="term" value="F:phospholipase A2 activity"/>
    <property type="evidence" value="ECO:0007669"/>
    <property type="project" value="TreeGrafter"/>
</dbReference>
<evidence type="ECO:0000256" key="1">
    <source>
        <dbReference type="ARBA" id="ARBA00022679"/>
    </source>
</evidence>
<keyword evidence="2" id="KW-0378">Hydrolase</keyword>
<dbReference type="Gene3D" id="3.90.1720.10">
    <property type="entry name" value="endopeptidase domain like (from Nostoc punctiforme)"/>
    <property type="match status" value="1"/>
</dbReference>
<evidence type="ECO:0000313" key="5">
    <source>
        <dbReference type="EMBL" id="EDP19252.1"/>
    </source>
</evidence>
<dbReference type="GO" id="GO:0005737">
    <property type="term" value="C:cytoplasm"/>
    <property type="evidence" value="ECO:0007669"/>
    <property type="project" value="TreeGrafter"/>
</dbReference>
<name>A8RIG5_ENTBW</name>
<dbReference type="PROSITE" id="PS51934">
    <property type="entry name" value="LRAT"/>
    <property type="match status" value="1"/>
</dbReference>
<evidence type="ECO:0000256" key="2">
    <source>
        <dbReference type="ARBA" id="ARBA00022801"/>
    </source>
</evidence>
<evidence type="ECO:0000259" key="4">
    <source>
        <dbReference type="PROSITE" id="PS51934"/>
    </source>
</evidence>
<proteinExistence type="predicted"/>
<dbReference type="RefSeq" id="WP_002566995.1">
    <property type="nucleotide sequence ID" value="NZ_DS480669.1"/>
</dbReference>
<dbReference type="InterPro" id="IPR051496">
    <property type="entry name" value="H-rev107_PLA/AT"/>
</dbReference>
<dbReference type="eggNOG" id="COG1842">
    <property type="taxonomic scope" value="Bacteria"/>
</dbReference>
<evidence type="ECO:0000256" key="3">
    <source>
        <dbReference type="ARBA" id="ARBA00023098"/>
    </source>
</evidence>
<dbReference type="PANTHER" id="PTHR13943:SF77">
    <property type="entry name" value="LRAT DOMAIN-CONTAINING PROTEIN"/>
    <property type="match status" value="1"/>
</dbReference>
<gene>
    <name evidence="5" type="ORF">CLOBOL_00688</name>
</gene>
<dbReference type="Proteomes" id="UP000005396">
    <property type="component" value="Unassembled WGS sequence"/>
</dbReference>
<comment type="caution">
    <text evidence="5">The sequence shown here is derived from an EMBL/GenBank/DDBJ whole genome shotgun (WGS) entry which is preliminary data.</text>
</comment>
<reference evidence="5 6" key="1">
    <citation type="submission" date="2007-08" db="EMBL/GenBank/DDBJ databases">
        <authorList>
            <person name="Fulton L."/>
            <person name="Clifton S."/>
            <person name="Fulton B."/>
            <person name="Xu J."/>
            <person name="Minx P."/>
            <person name="Pepin K.H."/>
            <person name="Johnson M."/>
            <person name="Thiruvilangam P."/>
            <person name="Bhonagiri V."/>
            <person name="Nash W.E."/>
            <person name="Mardis E.R."/>
            <person name="Wilson R.K."/>
        </authorList>
    </citation>
    <scope>NUCLEOTIDE SEQUENCE [LARGE SCALE GENOMIC DNA]</scope>
    <source>
        <strain evidence="6">ATCC BAA-613 / DSM 15670 / CCUG 46953 / JCM 12243 / WAL 16351</strain>
    </source>
</reference>
<keyword evidence="1" id="KW-0808">Transferase</keyword>
<reference evidence="5 6" key="2">
    <citation type="submission" date="2007-09" db="EMBL/GenBank/DDBJ databases">
        <title>Draft genome sequence of Clostridium bolteae (ATCC BAA-613).</title>
        <authorList>
            <person name="Sudarsanam P."/>
            <person name="Ley R."/>
            <person name="Guruge J."/>
            <person name="Turnbaugh P.J."/>
            <person name="Mahowald M."/>
            <person name="Liep D."/>
            <person name="Gordon J."/>
        </authorList>
    </citation>
    <scope>NUCLEOTIDE SEQUENCE [LARGE SCALE GENOMIC DNA]</scope>
    <source>
        <strain evidence="6">ATCC BAA-613 / DSM 15670 / CCUG 46953 / JCM 12243 / WAL 16351</strain>
    </source>
</reference>
<protein>
    <recommendedName>
        <fullName evidence="4">LRAT domain-containing protein</fullName>
    </recommendedName>
</protein>
<dbReference type="PaxDb" id="411902-CLOBOL_00688"/>
<dbReference type="GO" id="GO:0008970">
    <property type="term" value="F:phospholipase A1 activity"/>
    <property type="evidence" value="ECO:0007669"/>
    <property type="project" value="TreeGrafter"/>
</dbReference>
<accession>A8RIG5</accession>
<evidence type="ECO:0000313" key="6">
    <source>
        <dbReference type="Proteomes" id="UP000005396"/>
    </source>
</evidence>
<dbReference type="GO" id="GO:0016410">
    <property type="term" value="F:N-acyltransferase activity"/>
    <property type="evidence" value="ECO:0007669"/>
    <property type="project" value="TreeGrafter"/>
</dbReference>
<dbReference type="InterPro" id="IPR007053">
    <property type="entry name" value="LRAT_dom"/>
</dbReference>
<dbReference type="HOGENOM" id="CLU_113472_2_0_9"/>
<dbReference type="EMBL" id="ABCC02000009">
    <property type="protein sequence ID" value="EDP19252.1"/>
    <property type="molecule type" value="Genomic_DNA"/>
</dbReference>
<feature type="domain" description="LRAT" evidence="4">
    <location>
        <begin position="11"/>
        <end position="104"/>
    </location>
</feature>
<dbReference type="GO" id="GO:0070292">
    <property type="term" value="P:N-acylphosphatidylethanolamine metabolic process"/>
    <property type="evidence" value="ECO:0007669"/>
    <property type="project" value="TreeGrafter"/>
</dbReference>
<dbReference type="AlphaFoldDB" id="A8RIG5"/>
<dbReference type="Pfam" id="PF04970">
    <property type="entry name" value="LRAT"/>
    <property type="match status" value="2"/>
</dbReference>
<keyword evidence="3" id="KW-0443">Lipid metabolism</keyword>
<dbReference type="PANTHER" id="PTHR13943">
    <property type="entry name" value="HRAS-LIKE SUPPRESSOR - RELATED"/>
    <property type="match status" value="1"/>
</dbReference>
<sequence>MEHKKFKVGCHLKAGRLLYEHHGIYIGEGLVIHYAFDGITVDTVEKFARGEIMEEVPHFDSPYTGEEIRKRAFSRLGEDRYDLVSNNCEHFANWCCTGEAESEQVEEAVRLAGTLLLKILEGC</sequence>